<evidence type="ECO:0000313" key="1">
    <source>
        <dbReference type="EMBL" id="CAF0867598.1"/>
    </source>
</evidence>
<dbReference type="AlphaFoldDB" id="A0A813XFW3"/>
<accession>A0A813XFW3</accession>
<reference evidence="1" key="1">
    <citation type="submission" date="2021-02" db="EMBL/GenBank/DDBJ databases">
        <authorList>
            <person name="Nowell W R."/>
        </authorList>
    </citation>
    <scope>NUCLEOTIDE SEQUENCE</scope>
</reference>
<gene>
    <name evidence="1" type="ORF">XAT740_LOCUS6320</name>
</gene>
<dbReference type="Proteomes" id="UP000663828">
    <property type="component" value="Unassembled WGS sequence"/>
</dbReference>
<comment type="caution">
    <text evidence="1">The sequence shown here is derived from an EMBL/GenBank/DDBJ whole genome shotgun (WGS) entry which is preliminary data.</text>
</comment>
<dbReference type="EMBL" id="CAJNOR010000286">
    <property type="protein sequence ID" value="CAF0867598.1"/>
    <property type="molecule type" value="Genomic_DNA"/>
</dbReference>
<keyword evidence="2" id="KW-1185">Reference proteome</keyword>
<protein>
    <submittedName>
        <fullName evidence="1">Uncharacterized protein</fullName>
    </submittedName>
</protein>
<organism evidence="1 2">
    <name type="scientific">Adineta ricciae</name>
    <name type="common">Rotifer</name>
    <dbReference type="NCBI Taxonomy" id="249248"/>
    <lineage>
        <taxon>Eukaryota</taxon>
        <taxon>Metazoa</taxon>
        <taxon>Spiralia</taxon>
        <taxon>Gnathifera</taxon>
        <taxon>Rotifera</taxon>
        <taxon>Eurotatoria</taxon>
        <taxon>Bdelloidea</taxon>
        <taxon>Adinetida</taxon>
        <taxon>Adinetidae</taxon>
        <taxon>Adineta</taxon>
    </lineage>
</organism>
<name>A0A813XFW3_ADIRI</name>
<sequence length="119" mass="13738">MALRLKNQVYGQILIKDDQPTFTGDEILYIFVRESLQHDVDCTELGSKTIQLHRGQAMPIYFQCLYNPNQAHMNFEEIKAIPGGLTISVTIERNDEILYINNINTPLLDHINIQLVKHE</sequence>
<evidence type="ECO:0000313" key="2">
    <source>
        <dbReference type="Proteomes" id="UP000663828"/>
    </source>
</evidence>
<proteinExistence type="predicted"/>